<sequence length="126" mass="14427">TQIWVLPSGLYNIIWYSTTNQPNLQLISTSFFFPVDEIVLLVSGFITVIALIYVLGEVVRIMKESSSVKKPHLHQRLDTVELAKGKSPLAPNKSNELEEYKYCIHCYSMNKKHVMFCTNCGHAFEM</sequence>
<evidence type="ECO:0000313" key="2">
    <source>
        <dbReference type="EMBL" id="GAH34845.1"/>
    </source>
</evidence>
<keyword evidence="1" id="KW-1133">Transmembrane helix</keyword>
<organism evidence="2">
    <name type="scientific">marine sediment metagenome</name>
    <dbReference type="NCBI Taxonomy" id="412755"/>
    <lineage>
        <taxon>unclassified sequences</taxon>
        <taxon>metagenomes</taxon>
        <taxon>ecological metagenomes</taxon>
    </lineage>
</organism>
<gene>
    <name evidence="2" type="ORF">S03H2_25688</name>
</gene>
<keyword evidence="1" id="KW-0472">Membrane</keyword>
<accession>X1FQM9</accession>
<comment type="caution">
    <text evidence="2">The sequence shown here is derived from an EMBL/GenBank/DDBJ whole genome shotgun (WGS) entry which is preliminary data.</text>
</comment>
<name>X1FQM9_9ZZZZ</name>
<dbReference type="EMBL" id="BARU01014618">
    <property type="protein sequence ID" value="GAH34845.1"/>
    <property type="molecule type" value="Genomic_DNA"/>
</dbReference>
<feature type="transmembrane region" description="Helical" evidence="1">
    <location>
        <begin position="38"/>
        <end position="56"/>
    </location>
</feature>
<protein>
    <submittedName>
        <fullName evidence="2">Uncharacterized protein</fullName>
    </submittedName>
</protein>
<proteinExistence type="predicted"/>
<feature type="non-terminal residue" evidence="2">
    <location>
        <position position="1"/>
    </location>
</feature>
<evidence type="ECO:0000256" key="1">
    <source>
        <dbReference type="SAM" id="Phobius"/>
    </source>
</evidence>
<reference evidence="2" key="1">
    <citation type="journal article" date="2014" name="Front. Microbiol.">
        <title>High frequency of phylogenetically diverse reductive dehalogenase-homologous genes in deep subseafloor sedimentary metagenomes.</title>
        <authorList>
            <person name="Kawai M."/>
            <person name="Futagami T."/>
            <person name="Toyoda A."/>
            <person name="Takaki Y."/>
            <person name="Nishi S."/>
            <person name="Hori S."/>
            <person name="Arai W."/>
            <person name="Tsubouchi T."/>
            <person name="Morono Y."/>
            <person name="Uchiyama I."/>
            <person name="Ito T."/>
            <person name="Fujiyama A."/>
            <person name="Inagaki F."/>
            <person name="Takami H."/>
        </authorList>
    </citation>
    <scope>NUCLEOTIDE SEQUENCE</scope>
    <source>
        <strain evidence="2">Expedition CK06-06</strain>
    </source>
</reference>
<keyword evidence="1" id="KW-0812">Transmembrane</keyword>
<dbReference type="AlphaFoldDB" id="X1FQM9"/>